<evidence type="ECO:0000313" key="2">
    <source>
        <dbReference type="EnsemblPlants" id="KEH37109"/>
    </source>
</evidence>
<dbReference type="Proteomes" id="UP000002051">
    <property type="component" value="Chromosome 2"/>
</dbReference>
<proteinExistence type="predicted"/>
<gene>
    <name evidence="1" type="ordered locus">MTR_2g031830</name>
</gene>
<keyword evidence="3" id="KW-1185">Reference proteome</keyword>
<evidence type="ECO:0000313" key="1">
    <source>
        <dbReference type="EMBL" id="KEH37109.1"/>
    </source>
</evidence>
<reference evidence="1 3" key="2">
    <citation type="journal article" date="2014" name="BMC Genomics">
        <title>An improved genome release (version Mt4.0) for the model legume Medicago truncatula.</title>
        <authorList>
            <person name="Tang H."/>
            <person name="Krishnakumar V."/>
            <person name="Bidwell S."/>
            <person name="Rosen B."/>
            <person name="Chan A."/>
            <person name="Zhou S."/>
            <person name="Gentzbittel L."/>
            <person name="Childs K.L."/>
            <person name="Yandell M."/>
            <person name="Gundlach H."/>
            <person name="Mayer K.F."/>
            <person name="Schwartz D.C."/>
            <person name="Town C.D."/>
        </authorList>
    </citation>
    <scope>GENOME REANNOTATION</scope>
    <source>
        <strain evidence="1">A17</strain>
        <strain evidence="2 3">cv. Jemalong A17</strain>
    </source>
</reference>
<dbReference type="AlphaFoldDB" id="A0A072V506"/>
<dbReference type="EMBL" id="CM001218">
    <property type="protein sequence ID" value="KEH37109.1"/>
    <property type="molecule type" value="Genomic_DNA"/>
</dbReference>
<reference evidence="1 3" key="1">
    <citation type="journal article" date="2011" name="Nature">
        <title>The Medicago genome provides insight into the evolution of rhizobial symbioses.</title>
        <authorList>
            <person name="Young N.D."/>
            <person name="Debelle F."/>
            <person name="Oldroyd G.E."/>
            <person name="Geurts R."/>
            <person name="Cannon S.B."/>
            <person name="Udvardi M.K."/>
            <person name="Benedito V.A."/>
            <person name="Mayer K.F."/>
            <person name="Gouzy J."/>
            <person name="Schoof H."/>
            <person name="Van de Peer Y."/>
            <person name="Proost S."/>
            <person name="Cook D.R."/>
            <person name="Meyers B.C."/>
            <person name="Spannagl M."/>
            <person name="Cheung F."/>
            <person name="De Mita S."/>
            <person name="Krishnakumar V."/>
            <person name="Gundlach H."/>
            <person name="Zhou S."/>
            <person name="Mudge J."/>
            <person name="Bharti A.K."/>
            <person name="Murray J.D."/>
            <person name="Naoumkina M.A."/>
            <person name="Rosen B."/>
            <person name="Silverstein K.A."/>
            <person name="Tang H."/>
            <person name="Rombauts S."/>
            <person name="Zhao P.X."/>
            <person name="Zhou P."/>
            <person name="Barbe V."/>
            <person name="Bardou P."/>
            <person name="Bechner M."/>
            <person name="Bellec A."/>
            <person name="Berger A."/>
            <person name="Berges H."/>
            <person name="Bidwell S."/>
            <person name="Bisseling T."/>
            <person name="Choisne N."/>
            <person name="Couloux A."/>
            <person name="Denny R."/>
            <person name="Deshpande S."/>
            <person name="Dai X."/>
            <person name="Doyle J.J."/>
            <person name="Dudez A.M."/>
            <person name="Farmer A.D."/>
            <person name="Fouteau S."/>
            <person name="Franken C."/>
            <person name="Gibelin C."/>
            <person name="Gish J."/>
            <person name="Goldstein S."/>
            <person name="Gonzalez A.J."/>
            <person name="Green P.J."/>
            <person name="Hallab A."/>
            <person name="Hartog M."/>
            <person name="Hua A."/>
            <person name="Humphray S.J."/>
            <person name="Jeong D.H."/>
            <person name="Jing Y."/>
            <person name="Jocker A."/>
            <person name="Kenton S.M."/>
            <person name="Kim D.J."/>
            <person name="Klee K."/>
            <person name="Lai H."/>
            <person name="Lang C."/>
            <person name="Lin S."/>
            <person name="Macmil S.L."/>
            <person name="Magdelenat G."/>
            <person name="Matthews L."/>
            <person name="McCorrison J."/>
            <person name="Monaghan E.L."/>
            <person name="Mun J.H."/>
            <person name="Najar F.Z."/>
            <person name="Nicholson C."/>
            <person name="Noirot C."/>
            <person name="O'Bleness M."/>
            <person name="Paule C.R."/>
            <person name="Poulain J."/>
            <person name="Prion F."/>
            <person name="Qin B."/>
            <person name="Qu C."/>
            <person name="Retzel E.F."/>
            <person name="Riddle C."/>
            <person name="Sallet E."/>
            <person name="Samain S."/>
            <person name="Samson N."/>
            <person name="Sanders I."/>
            <person name="Saurat O."/>
            <person name="Scarpelli C."/>
            <person name="Schiex T."/>
            <person name="Segurens B."/>
            <person name="Severin A.J."/>
            <person name="Sherrier D.J."/>
            <person name="Shi R."/>
            <person name="Sims S."/>
            <person name="Singer S.R."/>
            <person name="Sinharoy S."/>
            <person name="Sterck L."/>
            <person name="Viollet A."/>
            <person name="Wang B.B."/>
            <person name="Wang K."/>
            <person name="Wang M."/>
            <person name="Wang X."/>
            <person name="Warfsmann J."/>
            <person name="Weissenbach J."/>
            <person name="White D.D."/>
            <person name="White J.D."/>
            <person name="Wiley G.B."/>
            <person name="Wincker P."/>
            <person name="Xing Y."/>
            <person name="Yang L."/>
            <person name="Yao Z."/>
            <person name="Ying F."/>
            <person name="Zhai J."/>
            <person name="Zhou L."/>
            <person name="Zuber A."/>
            <person name="Denarie J."/>
            <person name="Dixon R.A."/>
            <person name="May G.D."/>
            <person name="Schwartz D.C."/>
            <person name="Rogers J."/>
            <person name="Quetier F."/>
            <person name="Town C.D."/>
            <person name="Roe B.A."/>
        </authorList>
    </citation>
    <scope>NUCLEOTIDE SEQUENCE [LARGE SCALE GENOMIC DNA]</scope>
    <source>
        <strain evidence="1">A17</strain>
        <strain evidence="2 3">cv. Jemalong A17</strain>
    </source>
</reference>
<name>A0A072V506_MEDTR</name>
<accession>A0A072V506</accession>
<sequence>MISGFLSTADSSESCFFIPIDGFFGSPRELSRTKMVMKNWRATRRLKTINMDCGERWPMKIPPRRLPRTPPKEEAIQTNEWRLPEEDVIEAPKLLRRYIEITKAVYPSQQQTDMLDGEIAIASHDSACKKAA</sequence>
<organism evidence="1 3">
    <name type="scientific">Medicago truncatula</name>
    <name type="common">Barrel medic</name>
    <name type="synonym">Medicago tribuloides</name>
    <dbReference type="NCBI Taxonomy" id="3880"/>
    <lineage>
        <taxon>Eukaryota</taxon>
        <taxon>Viridiplantae</taxon>
        <taxon>Streptophyta</taxon>
        <taxon>Embryophyta</taxon>
        <taxon>Tracheophyta</taxon>
        <taxon>Spermatophyta</taxon>
        <taxon>Magnoliopsida</taxon>
        <taxon>eudicotyledons</taxon>
        <taxon>Gunneridae</taxon>
        <taxon>Pentapetalae</taxon>
        <taxon>rosids</taxon>
        <taxon>fabids</taxon>
        <taxon>Fabales</taxon>
        <taxon>Fabaceae</taxon>
        <taxon>Papilionoideae</taxon>
        <taxon>50 kb inversion clade</taxon>
        <taxon>NPAAA clade</taxon>
        <taxon>Hologalegina</taxon>
        <taxon>IRL clade</taxon>
        <taxon>Trifolieae</taxon>
        <taxon>Medicago</taxon>
    </lineage>
</organism>
<dbReference type="EnsemblPlants" id="KEH37109">
    <property type="protein sequence ID" value="KEH37109"/>
    <property type="gene ID" value="MTR_2g031830"/>
</dbReference>
<dbReference type="HOGENOM" id="CLU_1920189_0_0_1"/>
<protein>
    <submittedName>
        <fullName evidence="1 2">Uncharacterized protein</fullName>
    </submittedName>
</protein>
<reference evidence="2" key="3">
    <citation type="submission" date="2015-04" db="UniProtKB">
        <authorList>
            <consortium name="EnsemblPlants"/>
        </authorList>
    </citation>
    <scope>IDENTIFICATION</scope>
    <source>
        <strain evidence="2">cv. Jemalong A17</strain>
    </source>
</reference>
<evidence type="ECO:0000313" key="3">
    <source>
        <dbReference type="Proteomes" id="UP000002051"/>
    </source>
</evidence>